<protein>
    <recommendedName>
        <fullName evidence="7">Phosphate-specific transport system accessory protein PhoU</fullName>
    </recommendedName>
</protein>
<dbReference type="EMBL" id="MNLH01000005">
    <property type="protein sequence ID" value="PNS42985.1"/>
    <property type="molecule type" value="Genomic_DNA"/>
</dbReference>
<comment type="caution">
    <text evidence="9">The sequence shown here is derived from an EMBL/GenBank/DDBJ whole genome shotgun (WGS) entry which is preliminary data.</text>
</comment>
<comment type="similarity">
    <text evidence="2 7">Belongs to the PhoU family.</text>
</comment>
<dbReference type="SUPFAM" id="SSF109755">
    <property type="entry name" value="PhoU-like"/>
    <property type="match status" value="1"/>
</dbReference>
<feature type="domain" description="PhoU" evidence="8">
    <location>
        <begin position="16"/>
        <end position="103"/>
    </location>
</feature>
<accession>A0A2K1SU06</accession>
<dbReference type="InterPro" id="IPR038078">
    <property type="entry name" value="PhoU-like_sf"/>
</dbReference>
<evidence type="ECO:0000313" key="9">
    <source>
        <dbReference type="EMBL" id="PNS42985.1"/>
    </source>
</evidence>
<sequence length="226" mass="25212">MRVIFNEEMKAVATNLEQMAELVSRAMNDAGSALVNEDLDAAQTVIDRDADLDALEANTIDQCLVLLARQNPVATDLREVVATMRLAATFERMGDLTSHIAQIARRTWPDSAISEESRETIVEMIDFLKELSGRLTTMISKRDVKIAESIIAGDDKLDKLHEKIFELVESKDWSGTRRQLIDVVLLSRFIERIGDHCVAAARQVVFIVSGFDPTKKPEPDKDTVVA</sequence>
<dbReference type="AlphaFoldDB" id="A0A2K1SU06"/>
<dbReference type="InterPro" id="IPR026022">
    <property type="entry name" value="PhoU_dom"/>
</dbReference>
<evidence type="ECO:0000256" key="4">
    <source>
        <dbReference type="ARBA" id="ARBA00022448"/>
    </source>
</evidence>
<comment type="subunit">
    <text evidence="3 7">Homodimer.</text>
</comment>
<keyword evidence="5 7" id="KW-0963">Cytoplasm</keyword>
<dbReference type="Pfam" id="PF01895">
    <property type="entry name" value="PhoU"/>
    <property type="match status" value="2"/>
</dbReference>
<evidence type="ECO:0000256" key="1">
    <source>
        <dbReference type="ARBA" id="ARBA00004496"/>
    </source>
</evidence>
<dbReference type="RefSeq" id="WP_103084922.1">
    <property type="nucleotide sequence ID" value="NZ_JBLLPO010000005.1"/>
</dbReference>
<reference evidence="9 10" key="1">
    <citation type="submission" date="2016-10" db="EMBL/GenBank/DDBJ databases">
        <authorList>
            <person name="Varghese N."/>
        </authorList>
    </citation>
    <scope>NUCLEOTIDE SEQUENCE [LARGE SCALE GENOMIC DNA]</scope>
    <source>
        <strain evidence="9 10">KA00225</strain>
    </source>
</reference>
<feature type="domain" description="PhoU" evidence="8">
    <location>
        <begin position="121"/>
        <end position="203"/>
    </location>
</feature>
<dbReference type="OrthoDB" id="9814256at2"/>
<evidence type="ECO:0000256" key="7">
    <source>
        <dbReference type="PIRNR" id="PIRNR003107"/>
    </source>
</evidence>
<keyword evidence="6 7" id="KW-0592">Phosphate transport</keyword>
<evidence type="ECO:0000256" key="2">
    <source>
        <dbReference type="ARBA" id="ARBA00008107"/>
    </source>
</evidence>
<dbReference type="GO" id="GO:0005737">
    <property type="term" value="C:cytoplasm"/>
    <property type="evidence" value="ECO:0007669"/>
    <property type="project" value="UniProtKB-SubCell"/>
</dbReference>
<evidence type="ECO:0000313" key="10">
    <source>
        <dbReference type="Proteomes" id="UP000236146"/>
    </source>
</evidence>
<evidence type="ECO:0000256" key="5">
    <source>
        <dbReference type="ARBA" id="ARBA00022490"/>
    </source>
</evidence>
<evidence type="ECO:0000256" key="6">
    <source>
        <dbReference type="ARBA" id="ARBA00022592"/>
    </source>
</evidence>
<gene>
    <name evidence="9" type="primary">phoU</name>
    <name evidence="9" type="ORF">BFS05_05160</name>
</gene>
<dbReference type="NCBIfam" id="TIGR02135">
    <property type="entry name" value="phoU_full"/>
    <property type="match status" value="1"/>
</dbReference>
<dbReference type="GO" id="GO:0030643">
    <property type="term" value="P:intracellular phosphate ion homeostasis"/>
    <property type="evidence" value="ECO:0007669"/>
    <property type="project" value="InterPro"/>
</dbReference>
<name>A0A2K1SU06_GARVA</name>
<keyword evidence="4 7" id="KW-0813">Transport</keyword>
<dbReference type="Proteomes" id="UP000236146">
    <property type="component" value="Unassembled WGS sequence"/>
</dbReference>
<evidence type="ECO:0000256" key="3">
    <source>
        <dbReference type="ARBA" id="ARBA00011738"/>
    </source>
</evidence>
<evidence type="ECO:0000259" key="8">
    <source>
        <dbReference type="Pfam" id="PF01895"/>
    </source>
</evidence>
<proteinExistence type="inferred from homology"/>
<dbReference type="Gene3D" id="1.20.58.220">
    <property type="entry name" value="Phosphate transport system protein phou homolog 2, domain 2"/>
    <property type="match status" value="1"/>
</dbReference>
<dbReference type="PANTHER" id="PTHR42930:SF3">
    <property type="entry name" value="PHOSPHATE-SPECIFIC TRANSPORT SYSTEM ACCESSORY PROTEIN PHOU"/>
    <property type="match status" value="1"/>
</dbReference>
<comment type="function">
    <text evidence="7">Plays a role in the regulation of phosphate uptake.</text>
</comment>
<dbReference type="GO" id="GO:0006817">
    <property type="term" value="P:phosphate ion transport"/>
    <property type="evidence" value="ECO:0007669"/>
    <property type="project" value="UniProtKB-KW"/>
</dbReference>
<dbReference type="GO" id="GO:0045936">
    <property type="term" value="P:negative regulation of phosphate metabolic process"/>
    <property type="evidence" value="ECO:0007669"/>
    <property type="project" value="InterPro"/>
</dbReference>
<comment type="subcellular location">
    <subcellularLocation>
        <location evidence="1 7">Cytoplasm</location>
    </subcellularLocation>
</comment>
<dbReference type="PIRSF" id="PIRSF003107">
    <property type="entry name" value="PhoU"/>
    <property type="match status" value="1"/>
</dbReference>
<dbReference type="InterPro" id="IPR028366">
    <property type="entry name" value="PhoU"/>
</dbReference>
<dbReference type="FunFam" id="1.20.58.220:FF:000004">
    <property type="entry name" value="Phosphate-specific transport system accessory protein PhoU"/>
    <property type="match status" value="1"/>
</dbReference>
<dbReference type="PANTHER" id="PTHR42930">
    <property type="entry name" value="PHOSPHATE-SPECIFIC TRANSPORT SYSTEM ACCESSORY PROTEIN PHOU"/>
    <property type="match status" value="1"/>
</dbReference>
<organism evidence="9 10">
    <name type="scientific">Gardnerella vaginalis</name>
    <dbReference type="NCBI Taxonomy" id="2702"/>
    <lineage>
        <taxon>Bacteria</taxon>
        <taxon>Bacillati</taxon>
        <taxon>Actinomycetota</taxon>
        <taxon>Actinomycetes</taxon>
        <taxon>Bifidobacteriales</taxon>
        <taxon>Bifidobacteriaceae</taxon>
        <taxon>Gardnerella</taxon>
    </lineage>
</organism>